<protein>
    <submittedName>
        <fullName evidence="2">Septum formation initiator family protein</fullName>
    </submittedName>
</protein>
<keyword evidence="3" id="KW-1185">Reference proteome</keyword>
<comment type="caution">
    <text evidence="2">The sequence shown here is derived from an EMBL/GenBank/DDBJ whole genome shotgun (WGS) entry which is preliminary data.</text>
</comment>
<dbReference type="EMBL" id="JACJVO010000026">
    <property type="protein sequence ID" value="MBB6733367.1"/>
    <property type="molecule type" value="Genomic_DNA"/>
</dbReference>
<reference evidence="2 3" key="1">
    <citation type="submission" date="2020-08" db="EMBL/GenBank/DDBJ databases">
        <title>Cohnella phylogeny.</title>
        <authorList>
            <person name="Dunlap C."/>
        </authorList>
    </citation>
    <scope>NUCLEOTIDE SEQUENCE [LARGE SCALE GENOMIC DNA]</scope>
    <source>
        <strain evidence="2 3">CBP 2801</strain>
    </source>
</reference>
<sequence length="104" mass="11521">MAAQATAANASASAGARRRLKLLAIVVVLFMGWALYTLFLQYHQTSVRTAQLHDAKDKLSQAQLKNVSLQKEIQRLNDPEYIGQIARKEQGMGLPGEQSIQVQK</sequence>
<dbReference type="Proteomes" id="UP000564644">
    <property type="component" value="Unassembled WGS sequence"/>
</dbReference>
<keyword evidence="1" id="KW-0812">Transmembrane</keyword>
<feature type="transmembrane region" description="Helical" evidence="1">
    <location>
        <begin position="22"/>
        <end position="42"/>
    </location>
</feature>
<dbReference type="AlphaFoldDB" id="A0A7X0SNR1"/>
<gene>
    <name evidence="2" type="ORF">H7C18_20800</name>
</gene>
<keyword evidence="1" id="KW-1133">Transmembrane helix</keyword>
<evidence type="ECO:0000313" key="3">
    <source>
        <dbReference type="Proteomes" id="UP000564644"/>
    </source>
</evidence>
<evidence type="ECO:0000313" key="2">
    <source>
        <dbReference type="EMBL" id="MBB6733367.1"/>
    </source>
</evidence>
<dbReference type="Pfam" id="PF04977">
    <property type="entry name" value="DivIC"/>
    <property type="match status" value="1"/>
</dbReference>
<organism evidence="2 3">
    <name type="scientific">Cohnella zeiphila</name>
    <dbReference type="NCBI Taxonomy" id="2761120"/>
    <lineage>
        <taxon>Bacteria</taxon>
        <taxon>Bacillati</taxon>
        <taxon>Bacillota</taxon>
        <taxon>Bacilli</taxon>
        <taxon>Bacillales</taxon>
        <taxon>Paenibacillaceae</taxon>
        <taxon>Cohnella</taxon>
    </lineage>
</organism>
<dbReference type="InterPro" id="IPR007060">
    <property type="entry name" value="FtsL/DivIC"/>
</dbReference>
<keyword evidence="1" id="KW-0472">Membrane</keyword>
<evidence type="ECO:0000256" key="1">
    <source>
        <dbReference type="SAM" id="Phobius"/>
    </source>
</evidence>
<proteinExistence type="predicted"/>
<name>A0A7X0SNR1_9BACL</name>
<accession>A0A7X0SNR1</accession>
<dbReference type="RefSeq" id="WP_185131032.1">
    <property type="nucleotide sequence ID" value="NZ_JACJVO010000026.1"/>
</dbReference>